<keyword evidence="3" id="KW-0472">Membrane</keyword>
<gene>
    <name evidence="5" type="ORF">GCM10008023_34400</name>
</gene>
<dbReference type="InterPro" id="IPR050493">
    <property type="entry name" value="FAD-dep_Monooxygenase_BioMet"/>
</dbReference>
<accession>A0ABQ3LR33</accession>
<keyword evidence="3" id="KW-1133">Transmembrane helix</keyword>
<reference evidence="6" key="1">
    <citation type="journal article" date="2019" name="Int. J. Syst. Evol. Microbiol.">
        <title>The Global Catalogue of Microorganisms (GCM) 10K type strain sequencing project: providing services to taxonomists for standard genome sequencing and annotation.</title>
        <authorList>
            <consortium name="The Broad Institute Genomics Platform"/>
            <consortium name="The Broad Institute Genome Sequencing Center for Infectious Disease"/>
            <person name="Wu L."/>
            <person name="Ma J."/>
        </authorList>
    </citation>
    <scope>NUCLEOTIDE SEQUENCE [LARGE SCALE GENOMIC DNA]</scope>
    <source>
        <strain evidence="6">CGMCC 1.8957</strain>
    </source>
</reference>
<evidence type="ECO:0000256" key="2">
    <source>
        <dbReference type="ARBA" id="ARBA00023033"/>
    </source>
</evidence>
<dbReference type="Gene3D" id="3.50.50.60">
    <property type="entry name" value="FAD/NAD(P)-binding domain"/>
    <property type="match status" value="1"/>
</dbReference>
<dbReference type="PRINTS" id="PR00420">
    <property type="entry name" value="RNGMNOXGNASE"/>
</dbReference>
<dbReference type="NCBIfam" id="NF005313">
    <property type="entry name" value="PRK06847.1"/>
    <property type="match status" value="1"/>
</dbReference>
<keyword evidence="6" id="KW-1185">Reference proteome</keyword>
<feature type="domain" description="FAD-binding" evidence="4">
    <location>
        <begin position="8"/>
        <end position="340"/>
    </location>
</feature>
<evidence type="ECO:0000313" key="5">
    <source>
        <dbReference type="EMBL" id="GHH23437.1"/>
    </source>
</evidence>
<keyword evidence="2" id="KW-0503">Monooxygenase</keyword>
<proteinExistence type="predicted"/>
<dbReference type="Proteomes" id="UP000652430">
    <property type="component" value="Unassembled WGS sequence"/>
</dbReference>
<dbReference type="EMBL" id="BNAQ01000006">
    <property type="protein sequence ID" value="GHH23437.1"/>
    <property type="molecule type" value="Genomic_DNA"/>
</dbReference>
<keyword evidence="3" id="KW-0812">Transmembrane</keyword>
<evidence type="ECO:0000313" key="6">
    <source>
        <dbReference type="Proteomes" id="UP000652430"/>
    </source>
</evidence>
<dbReference type="PANTHER" id="PTHR13789:SF309">
    <property type="entry name" value="PUTATIVE (AFU_ORTHOLOGUE AFUA_6G14510)-RELATED"/>
    <property type="match status" value="1"/>
</dbReference>
<keyword evidence="1" id="KW-0560">Oxidoreductase</keyword>
<name>A0ABQ3LR33_9SPHN</name>
<protein>
    <recommendedName>
        <fullName evidence="4">FAD-binding domain-containing protein</fullName>
    </recommendedName>
</protein>
<dbReference type="Pfam" id="PF01494">
    <property type="entry name" value="FAD_binding_3"/>
    <property type="match status" value="1"/>
</dbReference>
<sequence length="373" mass="39952">MLMENGTILIVGGGIGGLTAAIALRKRGFAVDLVERDPTWSVYGVGIIQQANVLRAVDALGILQDYIGAGFPFDSVDIYLPNGRHAATIPSHKLVDGQPANLGIGRRALHDVLGKRAIEAGTTIRLGVTPERLDDDGAGVTAYFSDGTNARYDVVIGADGVYSQTRAALFPDAPAPLFTGQGVWRYNFPRPAEVTSLHAFQGPLGIGLVPLSDDLMYMFVTTPEPDNRRYERSELASAMRDKLSGAPPEIAALAAQITDDDGVVYRPLEWLLVEGPWHKGRVVLLGDAVHATTPHLGQGAGMAIEDSLVLAEELSRAADPETAFAAYRARRFDRCAYIVRASIAICDGQLGRGPMVDQAAATFEMFQLTAQPI</sequence>
<dbReference type="InterPro" id="IPR002938">
    <property type="entry name" value="FAD-bd"/>
</dbReference>
<dbReference type="SUPFAM" id="SSF51905">
    <property type="entry name" value="FAD/NAD(P)-binding domain"/>
    <property type="match status" value="1"/>
</dbReference>
<feature type="transmembrane region" description="Helical" evidence="3">
    <location>
        <begin position="6"/>
        <end position="24"/>
    </location>
</feature>
<organism evidence="5 6">
    <name type="scientific">Sphingomonas glacialis</name>
    <dbReference type="NCBI Taxonomy" id="658225"/>
    <lineage>
        <taxon>Bacteria</taxon>
        <taxon>Pseudomonadati</taxon>
        <taxon>Pseudomonadota</taxon>
        <taxon>Alphaproteobacteria</taxon>
        <taxon>Sphingomonadales</taxon>
        <taxon>Sphingomonadaceae</taxon>
        <taxon>Sphingomonas</taxon>
    </lineage>
</organism>
<dbReference type="PANTHER" id="PTHR13789">
    <property type="entry name" value="MONOOXYGENASE"/>
    <property type="match status" value="1"/>
</dbReference>
<evidence type="ECO:0000256" key="3">
    <source>
        <dbReference type="SAM" id="Phobius"/>
    </source>
</evidence>
<evidence type="ECO:0000256" key="1">
    <source>
        <dbReference type="ARBA" id="ARBA00023002"/>
    </source>
</evidence>
<evidence type="ECO:0000259" key="4">
    <source>
        <dbReference type="Pfam" id="PF01494"/>
    </source>
</evidence>
<comment type="caution">
    <text evidence="5">The sequence shown here is derived from an EMBL/GenBank/DDBJ whole genome shotgun (WGS) entry which is preliminary data.</text>
</comment>
<dbReference type="InterPro" id="IPR036188">
    <property type="entry name" value="FAD/NAD-bd_sf"/>
</dbReference>